<evidence type="ECO:0000313" key="1">
    <source>
        <dbReference type="EMBL" id="KAI7940385.1"/>
    </source>
</evidence>
<protein>
    <submittedName>
        <fullName evidence="1">Uncharacterized protein</fullName>
    </submittedName>
</protein>
<reference evidence="1 2" key="3">
    <citation type="journal article" date="2022" name="Microbiol. Spectr.">
        <title>Folding features and dynamics of 3D genome architecture in plant fungal pathogens.</title>
        <authorList>
            <person name="Xia C."/>
        </authorList>
    </citation>
    <scope>NUCLEOTIDE SEQUENCE [LARGE SCALE GENOMIC DNA]</scope>
    <source>
        <strain evidence="1 2">93-210</strain>
    </source>
</reference>
<keyword evidence="2" id="KW-1185">Reference proteome</keyword>
<dbReference type="Proteomes" id="UP001060170">
    <property type="component" value="Chromosome 14"/>
</dbReference>
<sequence>MAAKSGVVTVLLTMPQAVSRLLGQVHPRDEPATNGLNPPNREFYVNLLATTQSLNLMSLDTPAQRKPPTPVQSPSEKFRILAIGNTTSSNSTPLKYQRSGYHRIIKNFMIQGGDENFKYKHEGPGTLSMVNAGPDTNGSQIIQEIVIAIPRLSRFSPVGHLVT</sequence>
<accession>A0ACC0DX86</accession>
<comment type="caution">
    <text evidence="1">The sequence shown here is derived from an EMBL/GenBank/DDBJ whole genome shotgun (WGS) entry which is preliminary data.</text>
</comment>
<dbReference type="EMBL" id="CM045878">
    <property type="protein sequence ID" value="KAI7940385.1"/>
    <property type="molecule type" value="Genomic_DNA"/>
</dbReference>
<reference evidence="2" key="2">
    <citation type="journal article" date="2018" name="Mol. Plant Microbe Interact.">
        <title>Genome sequence resources for the wheat stripe rust pathogen (Puccinia striiformis f. sp. tritici) and the barley stripe rust pathogen (Puccinia striiformis f. sp. hordei).</title>
        <authorList>
            <person name="Xia C."/>
            <person name="Wang M."/>
            <person name="Yin C."/>
            <person name="Cornejo O.E."/>
            <person name="Hulbert S.H."/>
            <person name="Chen X."/>
        </authorList>
    </citation>
    <scope>NUCLEOTIDE SEQUENCE [LARGE SCALE GENOMIC DNA]</scope>
    <source>
        <strain evidence="2">93-210</strain>
    </source>
</reference>
<evidence type="ECO:0000313" key="2">
    <source>
        <dbReference type="Proteomes" id="UP001060170"/>
    </source>
</evidence>
<organism evidence="1 2">
    <name type="scientific">Puccinia striiformis f. sp. tritici</name>
    <dbReference type="NCBI Taxonomy" id="168172"/>
    <lineage>
        <taxon>Eukaryota</taxon>
        <taxon>Fungi</taxon>
        <taxon>Dikarya</taxon>
        <taxon>Basidiomycota</taxon>
        <taxon>Pucciniomycotina</taxon>
        <taxon>Pucciniomycetes</taxon>
        <taxon>Pucciniales</taxon>
        <taxon>Pucciniaceae</taxon>
        <taxon>Puccinia</taxon>
    </lineage>
</organism>
<gene>
    <name evidence="1" type="ORF">MJO28_014037</name>
</gene>
<proteinExistence type="predicted"/>
<name>A0ACC0DX86_9BASI</name>
<reference evidence="2" key="1">
    <citation type="journal article" date="2018" name="BMC Genomics">
        <title>Genomic insights into host adaptation between the wheat stripe rust pathogen (Puccinia striiformis f. sp. tritici) and the barley stripe rust pathogen (Puccinia striiformis f. sp. hordei).</title>
        <authorList>
            <person name="Xia C."/>
            <person name="Wang M."/>
            <person name="Yin C."/>
            <person name="Cornejo O.E."/>
            <person name="Hulbert S.H."/>
            <person name="Chen X."/>
        </authorList>
    </citation>
    <scope>NUCLEOTIDE SEQUENCE [LARGE SCALE GENOMIC DNA]</scope>
    <source>
        <strain evidence="2">93-210</strain>
    </source>
</reference>